<feature type="compositionally biased region" description="Basic and acidic residues" evidence="11">
    <location>
        <begin position="415"/>
        <end position="425"/>
    </location>
</feature>
<feature type="region of interest" description="Disordered" evidence="11">
    <location>
        <begin position="183"/>
        <end position="223"/>
    </location>
</feature>
<dbReference type="PANTHER" id="PTHR17598">
    <property type="entry name" value="DNA POLYMERASE DELTA SUBUNIT 3"/>
    <property type="match status" value="1"/>
</dbReference>
<gene>
    <name evidence="12" type="ORF">JRQ81_020090</name>
</gene>
<dbReference type="AlphaFoldDB" id="A0A9Q0XNN9"/>
<feature type="compositionally biased region" description="Basic and acidic residues" evidence="11">
    <location>
        <begin position="486"/>
        <end position="495"/>
    </location>
</feature>
<feature type="compositionally biased region" description="Polar residues" evidence="11">
    <location>
        <begin position="510"/>
        <end position="521"/>
    </location>
</feature>
<dbReference type="GO" id="GO:0006271">
    <property type="term" value="P:DNA strand elongation involved in DNA replication"/>
    <property type="evidence" value="ECO:0007669"/>
    <property type="project" value="TreeGrafter"/>
</dbReference>
<sequence>MAMAAAAEAEAGFFLLLTEATEAPAFPASGASASPAMEDELYLENVDEFVTDQNRVVTYKWLSYTLGVHVNQAKQMLYDYVERKRKENSGVQLHVTYLVAGNLLQNGYLCHKVAVVKEHGLEAMKSKLSVVTSVHVYSVQKAMLKDSSPLYSTDYDIIKANLQKCNKFSAIHCAAAVARTADEMPPVEPPARVDSQPTRNTGVAATPVANGHAPGASSKPASQQANGIMGLFAAKSAAKPQEKHKEAKAESKEAPSASTTSNKAPAKGNILNNFFGKATLGKDFKSIHCLSWAKISWQGKGRSEPEQQREERVVVDPPAPSVEPKVSSTAPGLERARKKSEPVKVHEKNKKRAKRAEKSDEEEKEDGKLKRKRRRIQQPESDSSECEEVPESPVTPEVRDVSPEPPPALKSSPDPLRREALPGDKTRRRKRVLRSKTFVDEEGCIVTEKVYESESCSESEEEGQPKPSLADKTSGTHHHHLSSKVAKKEPKEEKKSSRKGASAAAPKANRQASITGFFQKK</sequence>
<accession>A0A9Q0XNN9</accession>
<dbReference type="Pfam" id="PF09507">
    <property type="entry name" value="CDC27"/>
    <property type="match status" value="1"/>
</dbReference>
<keyword evidence="7" id="KW-0228">DNA excision</keyword>
<dbReference type="GO" id="GO:0003887">
    <property type="term" value="F:DNA-directed DNA polymerase activity"/>
    <property type="evidence" value="ECO:0007669"/>
    <property type="project" value="TreeGrafter"/>
</dbReference>
<dbReference type="InterPro" id="IPR041913">
    <property type="entry name" value="POLD3_sf"/>
</dbReference>
<dbReference type="GO" id="GO:0043625">
    <property type="term" value="C:delta DNA polymerase complex"/>
    <property type="evidence" value="ECO:0007669"/>
    <property type="project" value="InterPro"/>
</dbReference>
<proteinExistence type="predicted"/>
<feature type="compositionally biased region" description="Basic and acidic residues" evidence="11">
    <location>
        <begin position="301"/>
        <end position="314"/>
    </location>
</feature>
<evidence type="ECO:0000256" key="10">
    <source>
        <dbReference type="ARBA" id="ARBA00083711"/>
    </source>
</evidence>
<evidence type="ECO:0000256" key="7">
    <source>
        <dbReference type="ARBA" id="ARBA00022769"/>
    </source>
</evidence>
<comment type="subcellular location">
    <subcellularLocation>
        <location evidence="2">Cytoplasm</location>
    </subcellularLocation>
    <subcellularLocation>
        <location evidence="1">Nucleus</location>
    </subcellularLocation>
</comment>
<dbReference type="EMBL" id="JAPFRF010000010">
    <property type="protein sequence ID" value="KAJ7320579.1"/>
    <property type="molecule type" value="Genomic_DNA"/>
</dbReference>
<keyword evidence="5" id="KW-0235">DNA replication</keyword>
<evidence type="ECO:0000256" key="6">
    <source>
        <dbReference type="ARBA" id="ARBA00022763"/>
    </source>
</evidence>
<evidence type="ECO:0000256" key="9">
    <source>
        <dbReference type="ARBA" id="ARBA00023242"/>
    </source>
</evidence>
<dbReference type="InterPro" id="IPR019038">
    <property type="entry name" value="POLD3"/>
</dbReference>
<keyword evidence="8" id="KW-0234">DNA repair</keyword>
<dbReference type="Gene3D" id="3.90.1030.20">
    <property type="entry name" value="DNA polymerase delta, p66 (Cdc27) subunit, wHTH domain"/>
    <property type="match status" value="1"/>
</dbReference>
<keyword evidence="4" id="KW-0963">Cytoplasm</keyword>
<dbReference type="GO" id="GO:0005737">
    <property type="term" value="C:cytoplasm"/>
    <property type="evidence" value="ECO:0007669"/>
    <property type="project" value="UniProtKB-SubCell"/>
</dbReference>
<evidence type="ECO:0000256" key="8">
    <source>
        <dbReference type="ARBA" id="ARBA00023204"/>
    </source>
</evidence>
<evidence type="ECO:0000313" key="12">
    <source>
        <dbReference type="EMBL" id="KAJ7320579.1"/>
    </source>
</evidence>
<evidence type="ECO:0000256" key="11">
    <source>
        <dbReference type="SAM" id="MobiDB-lite"/>
    </source>
</evidence>
<evidence type="ECO:0000256" key="3">
    <source>
        <dbReference type="ARBA" id="ARBA00017589"/>
    </source>
</evidence>
<dbReference type="OrthoDB" id="514823at2759"/>
<reference evidence="12" key="1">
    <citation type="journal article" date="2023" name="DNA Res.">
        <title>Chromosome-level genome assembly of Phrynocephalus forsythii using third-generation DNA sequencing and Hi-C analysis.</title>
        <authorList>
            <person name="Qi Y."/>
            <person name="Zhao W."/>
            <person name="Zhao Y."/>
            <person name="Niu C."/>
            <person name="Cao S."/>
            <person name="Zhang Y."/>
        </authorList>
    </citation>
    <scope>NUCLEOTIDE SEQUENCE</scope>
    <source>
        <tissue evidence="12">Muscle</tissue>
    </source>
</reference>
<dbReference type="Proteomes" id="UP001142489">
    <property type="component" value="Unassembled WGS sequence"/>
</dbReference>
<evidence type="ECO:0000313" key="13">
    <source>
        <dbReference type="Proteomes" id="UP001142489"/>
    </source>
</evidence>
<evidence type="ECO:0000256" key="1">
    <source>
        <dbReference type="ARBA" id="ARBA00004123"/>
    </source>
</evidence>
<name>A0A9Q0XNN9_9SAUR</name>
<feature type="region of interest" description="Disordered" evidence="11">
    <location>
        <begin position="236"/>
        <end position="269"/>
    </location>
</feature>
<feature type="compositionally biased region" description="Basic and acidic residues" evidence="11">
    <location>
        <begin position="240"/>
        <end position="253"/>
    </location>
</feature>
<keyword evidence="6" id="KW-0227">DNA damage</keyword>
<keyword evidence="13" id="KW-1185">Reference proteome</keyword>
<organism evidence="12 13">
    <name type="scientific">Phrynocephalus forsythii</name>
    <dbReference type="NCBI Taxonomy" id="171643"/>
    <lineage>
        <taxon>Eukaryota</taxon>
        <taxon>Metazoa</taxon>
        <taxon>Chordata</taxon>
        <taxon>Craniata</taxon>
        <taxon>Vertebrata</taxon>
        <taxon>Euteleostomi</taxon>
        <taxon>Lepidosauria</taxon>
        <taxon>Squamata</taxon>
        <taxon>Bifurcata</taxon>
        <taxon>Unidentata</taxon>
        <taxon>Episquamata</taxon>
        <taxon>Toxicofera</taxon>
        <taxon>Iguania</taxon>
        <taxon>Acrodonta</taxon>
        <taxon>Agamidae</taxon>
        <taxon>Agaminae</taxon>
        <taxon>Phrynocephalus</taxon>
    </lineage>
</organism>
<dbReference type="GO" id="GO:0006297">
    <property type="term" value="P:nucleotide-excision repair, DNA gap filling"/>
    <property type="evidence" value="ECO:0007669"/>
    <property type="project" value="TreeGrafter"/>
</dbReference>
<protein>
    <recommendedName>
        <fullName evidence="3">DNA polymerase delta subunit 3</fullName>
    </recommendedName>
    <alternativeName>
        <fullName evidence="10">DNA polymerase delta subunit p66</fullName>
    </alternativeName>
</protein>
<evidence type="ECO:0000256" key="2">
    <source>
        <dbReference type="ARBA" id="ARBA00004496"/>
    </source>
</evidence>
<evidence type="ECO:0000256" key="4">
    <source>
        <dbReference type="ARBA" id="ARBA00022490"/>
    </source>
</evidence>
<evidence type="ECO:0000256" key="5">
    <source>
        <dbReference type="ARBA" id="ARBA00022705"/>
    </source>
</evidence>
<dbReference type="FunFam" id="3.90.1030.20:FF:000001">
    <property type="entry name" value="DNA polymerase delta 3, accessory subunit"/>
    <property type="match status" value="1"/>
</dbReference>
<feature type="compositionally biased region" description="Low complexity" evidence="11">
    <location>
        <begin position="499"/>
        <end position="508"/>
    </location>
</feature>
<dbReference type="GO" id="GO:1904161">
    <property type="term" value="P:DNA synthesis involved in UV-damage excision repair"/>
    <property type="evidence" value="ECO:0007669"/>
    <property type="project" value="TreeGrafter"/>
</dbReference>
<keyword evidence="9" id="KW-0539">Nucleus</keyword>
<comment type="caution">
    <text evidence="12">The sequence shown here is derived from an EMBL/GenBank/DDBJ whole genome shotgun (WGS) entry which is preliminary data.</text>
</comment>
<feature type="region of interest" description="Disordered" evidence="11">
    <location>
        <begin position="297"/>
        <end position="521"/>
    </location>
</feature>
<dbReference type="PANTHER" id="PTHR17598:SF13">
    <property type="entry name" value="DNA POLYMERASE DELTA SUBUNIT 3"/>
    <property type="match status" value="1"/>
</dbReference>